<dbReference type="SUPFAM" id="SSF90002">
    <property type="entry name" value="Hypothetical protein YjiA, C-terminal domain"/>
    <property type="match status" value="1"/>
</dbReference>
<sequence length="560" mass="63428">MPSITKKSAPFKAHSGPIPVTILSGFLGSGKTTLLERILTSNHGMKVAVIINDMSELNVDAALIKDHKVANKEEKLIQLQNGCICCTLRGDLLEELINLHQNNEFDYILIESTGIAEPMQVAETFSSEFSQTLLDTPDSVTSDERVLLQKVLDLGGLEKLTKIDTTVTVIDAMNFLANIETTDFLANRWGDSGQGEADRTVTDLMIDQIEFADVIIINKTDRIKKKRLTKIQKIIKSLNLVAKIIKTSYCKVPMSEILNTGLYNFEKAASSAGWLKSINEMTLKEGYGDKTKSVLSPTPETVEYGVNSFVYKSRKPFHPKRLYDALKDKFYIIEQQALAEQEHVDLYEVDEEEKEEERSLAATPDTSKVHELLQSEDEAESESEGDDDDEEELSERELIRNKKNSPFGPLLRSKGFFWLATRYLLRGEWSSAGPMLTLKGGIPWFHVAGLDKQEDIPPEALTLIKRDFQGPFGDRRNELVFIGTGIDSVKLKQILDDCLLTEDEYKQFVDCSLKEHNLLKVERRLSELFQDGFEDWLLYDDDDDDEDDDEEKEEEGEEED</sequence>
<keyword evidence="4" id="KW-1185">Reference proteome</keyword>
<feature type="domain" description="CobW C-terminal" evidence="2">
    <location>
        <begin position="306"/>
        <end position="499"/>
    </location>
</feature>
<dbReference type="Pfam" id="PF02492">
    <property type="entry name" value="cobW"/>
    <property type="match status" value="1"/>
</dbReference>
<dbReference type="InParanoid" id="Q6CNU3"/>
<evidence type="ECO:0000313" key="3">
    <source>
        <dbReference type="EMBL" id="CAG99483.1"/>
    </source>
</evidence>
<dbReference type="CDD" id="cd03112">
    <property type="entry name" value="CobW-like"/>
    <property type="match status" value="1"/>
</dbReference>
<dbReference type="EMBL" id="CR382125">
    <property type="protein sequence ID" value="CAG99483.1"/>
    <property type="molecule type" value="Genomic_DNA"/>
</dbReference>
<reference evidence="3 4" key="1">
    <citation type="journal article" date="2004" name="Nature">
        <title>Genome evolution in yeasts.</title>
        <authorList>
            <consortium name="Genolevures"/>
            <person name="Dujon B."/>
            <person name="Sherman D."/>
            <person name="Fischer G."/>
            <person name="Durrens P."/>
            <person name="Casaregola S."/>
            <person name="Lafontaine I."/>
            <person name="de Montigny J."/>
            <person name="Marck C."/>
            <person name="Neuveglise C."/>
            <person name="Talla E."/>
            <person name="Goffard N."/>
            <person name="Frangeul L."/>
            <person name="Aigle M."/>
            <person name="Anthouard V."/>
            <person name="Babour A."/>
            <person name="Barbe V."/>
            <person name="Barnay S."/>
            <person name="Blanchin S."/>
            <person name="Beckerich J.M."/>
            <person name="Beyne E."/>
            <person name="Bleykasten C."/>
            <person name="Boisrame A."/>
            <person name="Boyer J."/>
            <person name="Cattolico L."/>
            <person name="Confanioleri F."/>
            <person name="de Daruvar A."/>
            <person name="Despons L."/>
            <person name="Fabre E."/>
            <person name="Fairhead C."/>
            <person name="Ferry-Dumazet H."/>
            <person name="Groppi A."/>
            <person name="Hantraye F."/>
            <person name="Hennequin C."/>
            <person name="Jauniaux N."/>
            <person name="Joyet P."/>
            <person name="Kachouri R."/>
            <person name="Kerrest A."/>
            <person name="Koszul R."/>
            <person name="Lemaire M."/>
            <person name="Lesur I."/>
            <person name="Ma L."/>
            <person name="Muller H."/>
            <person name="Nicaud J.M."/>
            <person name="Nikolski M."/>
            <person name="Oztas S."/>
            <person name="Ozier-Kalogeropoulos O."/>
            <person name="Pellenz S."/>
            <person name="Potier S."/>
            <person name="Richard G.F."/>
            <person name="Straub M.L."/>
            <person name="Suleau A."/>
            <person name="Swennene D."/>
            <person name="Tekaia F."/>
            <person name="Wesolowski-Louvel M."/>
            <person name="Westhof E."/>
            <person name="Wirth B."/>
            <person name="Zeniou-Meyer M."/>
            <person name="Zivanovic I."/>
            <person name="Bolotin-Fukuhara M."/>
            <person name="Thierry A."/>
            <person name="Bouchier C."/>
            <person name="Caudron B."/>
            <person name="Scarpelli C."/>
            <person name="Gaillardin C."/>
            <person name="Weissenbach J."/>
            <person name="Wincker P."/>
            <person name="Souciet J.L."/>
        </authorList>
    </citation>
    <scope>NUCLEOTIDE SEQUENCE [LARGE SCALE GENOMIC DNA]</scope>
    <source>
        <strain evidence="4">ATCC 8585 / CBS 2359 / DSM 70799 / NBRC 1267 / NRRL Y-1140 / WM37</strain>
    </source>
</reference>
<dbReference type="PANTHER" id="PTHR43603:SF1">
    <property type="entry name" value="ZINC-REGULATED GTPASE METALLOPROTEIN ACTIVATOR 1"/>
    <property type="match status" value="1"/>
</dbReference>
<evidence type="ECO:0000256" key="1">
    <source>
        <dbReference type="SAM" id="MobiDB-lite"/>
    </source>
</evidence>
<dbReference type="SUPFAM" id="SSF52540">
    <property type="entry name" value="P-loop containing nucleoside triphosphate hydrolases"/>
    <property type="match status" value="1"/>
</dbReference>
<proteinExistence type="predicted"/>
<dbReference type="InterPro" id="IPR003495">
    <property type="entry name" value="CobW/HypB/UreG_nucleotide-bd"/>
</dbReference>
<dbReference type="OMA" id="WSQAGPN"/>
<dbReference type="eggNOG" id="KOG2743">
    <property type="taxonomic scope" value="Eukaryota"/>
</dbReference>
<dbReference type="Gene3D" id="3.40.50.300">
    <property type="entry name" value="P-loop containing nucleotide triphosphate hydrolases"/>
    <property type="match status" value="1"/>
</dbReference>
<dbReference type="KEGG" id="kla:KLLA0_E09901g"/>
<dbReference type="HOGENOM" id="CLU_017452_2_1_1"/>
<dbReference type="SMART" id="SM00833">
    <property type="entry name" value="CobW_C"/>
    <property type="match status" value="1"/>
</dbReference>
<feature type="compositionally biased region" description="Acidic residues" evidence="1">
    <location>
        <begin position="374"/>
        <end position="394"/>
    </location>
</feature>
<feature type="region of interest" description="Disordered" evidence="1">
    <location>
        <begin position="349"/>
        <end position="399"/>
    </location>
</feature>
<dbReference type="Proteomes" id="UP000000598">
    <property type="component" value="Chromosome E"/>
</dbReference>
<accession>Q6CNU3</accession>
<feature type="region of interest" description="Disordered" evidence="1">
    <location>
        <begin position="538"/>
        <end position="560"/>
    </location>
</feature>
<dbReference type="STRING" id="284590.Q6CNU3"/>
<dbReference type="InterPro" id="IPR051927">
    <property type="entry name" value="Zn_Chap_cDPG_Synth"/>
</dbReference>
<dbReference type="PaxDb" id="284590-Q6CNU3"/>
<dbReference type="GeneID" id="2894692"/>
<dbReference type="InterPro" id="IPR027417">
    <property type="entry name" value="P-loop_NTPase"/>
</dbReference>
<protein>
    <submittedName>
        <fullName evidence="3">KLLA0E09901p</fullName>
    </submittedName>
</protein>
<evidence type="ECO:0000259" key="2">
    <source>
        <dbReference type="SMART" id="SM00833"/>
    </source>
</evidence>
<dbReference type="RefSeq" id="XP_454396.1">
    <property type="nucleotide sequence ID" value="XM_454396.1"/>
</dbReference>
<gene>
    <name evidence="3" type="ORF">KLLA0_E09901g</name>
</gene>
<evidence type="ECO:0000313" key="4">
    <source>
        <dbReference type="Proteomes" id="UP000000598"/>
    </source>
</evidence>
<dbReference type="PANTHER" id="PTHR43603">
    <property type="entry name" value="COBW DOMAIN-CONTAINING PROTEIN DDB_G0274527"/>
    <property type="match status" value="1"/>
</dbReference>
<dbReference type="AlphaFoldDB" id="Q6CNU3"/>
<name>Q6CNU3_KLULA</name>
<organism evidence="3 4">
    <name type="scientific">Kluyveromyces lactis (strain ATCC 8585 / CBS 2359 / DSM 70799 / NBRC 1267 / NRRL Y-1140 / WM37)</name>
    <name type="common">Yeast</name>
    <name type="synonym">Candida sphaerica</name>
    <dbReference type="NCBI Taxonomy" id="284590"/>
    <lineage>
        <taxon>Eukaryota</taxon>
        <taxon>Fungi</taxon>
        <taxon>Dikarya</taxon>
        <taxon>Ascomycota</taxon>
        <taxon>Saccharomycotina</taxon>
        <taxon>Saccharomycetes</taxon>
        <taxon>Saccharomycetales</taxon>
        <taxon>Saccharomycetaceae</taxon>
        <taxon>Kluyveromyces</taxon>
    </lineage>
</organism>
<dbReference type="InterPro" id="IPR011629">
    <property type="entry name" value="CobW-like_C"/>
</dbReference>
<dbReference type="Pfam" id="PF07683">
    <property type="entry name" value="CobW_C"/>
    <property type="match status" value="1"/>
</dbReference>